<evidence type="ECO:0000313" key="9">
    <source>
        <dbReference type="Proteomes" id="UP000069620"/>
    </source>
</evidence>
<organism evidence="8 9">
    <name type="scientific">Mycolicibacterium brisbanense</name>
    <dbReference type="NCBI Taxonomy" id="146020"/>
    <lineage>
        <taxon>Bacteria</taxon>
        <taxon>Bacillati</taxon>
        <taxon>Actinomycetota</taxon>
        <taxon>Actinomycetes</taxon>
        <taxon>Mycobacteriales</taxon>
        <taxon>Mycobacteriaceae</taxon>
        <taxon>Mycolicibacterium</taxon>
    </lineage>
</organism>
<keyword evidence="9" id="KW-1185">Reference proteome</keyword>
<dbReference type="AlphaFoldDB" id="A0A117I560"/>
<feature type="region of interest" description="Disordered" evidence="6">
    <location>
        <begin position="1"/>
        <end position="20"/>
    </location>
</feature>
<comment type="pathway">
    <text evidence="5">Nitrogen metabolism.</text>
</comment>
<dbReference type="EMBL" id="BCSX01000021">
    <property type="protein sequence ID" value="GAS88022.1"/>
    <property type="molecule type" value="Genomic_DNA"/>
</dbReference>
<dbReference type="Pfam" id="PF08768">
    <property type="entry name" value="THAP4_heme-bd"/>
    <property type="match status" value="1"/>
</dbReference>
<feature type="domain" description="THAP4-like heme-binding" evidence="7">
    <location>
        <begin position="36"/>
        <end position="186"/>
    </location>
</feature>
<accession>A0A117I560</accession>
<protein>
    <recommendedName>
        <fullName evidence="5">Peroxynitrite isomerase</fullName>
        <ecNumber evidence="5">5.99.-.-</ecNumber>
    </recommendedName>
    <alternativeName>
        <fullName evidence="5">Ferric nitrobindin</fullName>
        <shortName evidence="5">Nb(III)</shortName>
    </alternativeName>
</protein>
<dbReference type="GO" id="GO:0062213">
    <property type="term" value="F:peroxynitrite isomerase activity"/>
    <property type="evidence" value="ECO:0007669"/>
    <property type="project" value="UniProtKB-UniRule"/>
</dbReference>
<keyword evidence="1 5" id="KW-0349">Heme</keyword>
<dbReference type="HAMAP" id="MF_01297">
    <property type="entry name" value="nitrobindin"/>
    <property type="match status" value="1"/>
</dbReference>
<comment type="caution">
    <text evidence="8">The sequence shown here is derived from an EMBL/GenBank/DDBJ whole genome shotgun (WGS) entry which is preliminary data.</text>
</comment>
<dbReference type="PANTHER" id="PTHR15854">
    <property type="entry name" value="THAP4 PROTEIN"/>
    <property type="match status" value="1"/>
</dbReference>
<dbReference type="InterPro" id="IPR022939">
    <property type="entry name" value="Nb(III)_bact/plant"/>
</dbReference>
<dbReference type="GO" id="GO:0020037">
    <property type="term" value="F:heme binding"/>
    <property type="evidence" value="ECO:0007669"/>
    <property type="project" value="UniProtKB-UniRule"/>
</dbReference>
<keyword evidence="3 5" id="KW-0408">Iron</keyword>
<keyword evidence="4 5" id="KW-0413">Isomerase</keyword>
<comment type="function">
    <text evidence="5">Heme-binding protein able to scavenge peroxynitrite and to protect free L-tyrosine against peroxynitrite-mediated nitration, by acting as a peroxynitrite isomerase that converts peroxynitrite to nitrate. Therefore, this protein likely plays a role in peroxynitrite sensing and in the detoxification of reactive nitrogen and oxygen species (RNS and ROS, respectively). Is able to bind nitric oxide (NO) in vitro, but may act as a sensor of peroxynitrite levels in vivo.</text>
</comment>
<proteinExistence type="inferred from homology"/>
<feature type="binding site" evidence="5">
    <location>
        <position position="56"/>
    </location>
    <ligand>
        <name>heme b</name>
        <dbReference type="ChEBI" id="CHEBI:60344"/>
    </ligand>
</feature>
<dbReference type="PANTHER" id="PTHR15854:SF4">
    <property type="entry name" value="PEROXYNITRITE ISOMERASE THAP4"/>
    <property type="match status" value="1"/>
</dbReference>
<reference evidence="9" key="2">
    <citation type="submission" date="2016-02" db="EMBL/GenBank/DDBJ databases">
        <title>Draft genome sequence of five rapidly growing Mycobacterium species.</title>
        <authorList>
            <person name="Katahira K."/>
            <person name="Gotou Y."/>
            <person name="Iida K."/>
            <person name="Ogura Y."/>
            <person name="Hayashi T."/>
        </authorList>
    </citation>
    <scope>NUCLEOTIDE SEQUENCE [LARGE SCALE GENOMIC DNA]</scope>
    <source>
        <strain evidence="9">JCM15654</strain>
    </source>
</reference>
<feature type="short sequence motif" description="GXWXGXG" evidence="5">
    <location>
        <begin position="44"/>
        <end position="50"/>
    </location>
</feature>
<evidence type="ECO:0000313" key="8">
    <source>
        <dbReference type="EMBL" id="GAS88022.1"/>
    </source>
</evidence>
<comment type="catalytic activity">
    <reaction evidence="5">
        <text>peroxynitrite = nitrate</text>
        <dbReference type="Rhea" id="RHEA:63116"/>
        <dbReference type="ChEBI" id="CHEBI:17632"/>
        <dbReference type="ChEBI" id="CHEBI:25941"/>
    </reaction>
</comment>
<dbReference type="InterPro" id="IPR012674">
    <property type="entry name" value="Calycin"/>
</dbReference>
<reference evidence="9" key="1">
    <citation type="journal article" date="2016" name="Genome Announc.">
        <title>Draft Genome Sequences of Five Rapidly Growing Mycobacterium Species, M. thermoresistibile, M. fortuitum subsp. acetamidolyticum, M. canariasense, M. brisbanense, and M. novocastrense.</title>
        <authorList>
            <person name="Katahira K."/>
            <person name="Ogura Y."/>
            <person name="Gotoh Y."/>
            <person name="Hayashi T."/>
        </authorList>
    </citation>
    <scope>NUCLEOTIDE SEQUENCE [LARGE SCALE GENOMIC DNA]</scope>
    <source>
        <strain evidence="9">JCM15654</strain>
    </source>
</reference>
<dbReference type="CDD" id="cd07828">
    <property type="entry name" value="lipocalin_heme-bd-THAP4-like"/>
    <property type="match status" value="1"/>
</dbReference>
<feature type="binding site" evidence="5">
    <location>
        <position position="147"/>
    </location>
    <ligand>
        <name>heme b</name>
        <dbReference type="ChEBI" id="CHEBI:60344"/>
    </ligand>
</feature>
<evidence type="ECO:0000256" key="6">
    <source>
        <dbReference type="SAM" id="MobiDB-lite"/>
    </source>
</evidence>
<dbReference type="STRING" id="146020.RMCB_2118"/>
<feature type="binding site" description="axial binding residue" evidence="5">
    <location>
        <position position="179"/>
    </location>
    <ligand>
        <name>heme b</name>
        <dbReference type="ChEBI" id="CHEBI:60344"/>
    </ligand>
    <ligandPart>
        <name>Fe</name>
        <dbReference type="ChEBI" id="CHEBI:18248"/>
    </ligandPart>
</feature>
<dbReference type="GO" id="GO:0046872">
    <property type="term" value="F:metal ion binding"/>
    <property type="evidence" value="ECO:0007669"/>
    <property type="project" value="UniProtKB-KW"/>
</dbReference>
<dbReference type="InterPro" id="IPR014878">
    <property type="entry name" value="THAP4-like_heme-bd"/>
</dbReference>
<keyword evidence="2 5" id="KW-0479">Metal-binding</keyword>
<evidence type="ECO:0000256" key="5">
    <source>
        <dbReference type="HAMAP-Rule" id="MF_01297"/>
    </source>
</evidence>
<name>A0A117I560_9MYCO</name>
<evidence type="ECO:0000256" key="1">
    <source>
        <dbReference type="ARBA" id="ARBA00022617"/>
    </source>
</evidence>
<comment type="cofactor">
    <cofactor evidence="5">
        <name>heme b</name>
        <dbReference type="ChEBI" id="CHEBI:60344"/>
    </cofactor>
    <text evidence="5">Binds 1 heme b group per subunit, that coordinates a highly solvent-exposed Fe(III) atom.</text>
</comment>
<comment type="domain">
    <text evidence="5">Forms a 10-stranded antiparallel beta-barrel structure able to accommodate a hydrophobic ligand in its interior. In fact, this fold hosts the heme group, which is located in a wide surface cleft.</text>
</comment>
<comment type="similarity">
    <text evidence="5">Belongs to the nitrobindin family.</text>
</comment>
<evidence type="ECO:0000256" key="4">
    <source>
        <dbReference type="ARBA" id="ARBA00023235"/>
    </source>
</evidence>
<dbReference type="Gene3D" id="2.40.128.20">
    <property type="match status" value="1"/>
</dbReference>
<dbReference type="InterPro" id="IPR045165">
    <property type="entry name" value="Nitrobindin"/>
</dbReference>
<evidence type="ECO:0000256" key="3">
    <source>
        <dbReference type="ARBA" id="ARBA00023004"/>
    </source>
</evidence>
<evidence type="ECO:0000259" key="7">
    <source>
        <dbReference type="Pfam" id="PF08768"/>
    </source>
</evidence>
<gene>
    <name evidence="8" type="ORF">RMCB_2118</name>
</gene>
<dbReference type="InterPro" id="IPR054873">
    <property type="entry name" value="PeroxynitIsom"/>
</dbReference>
<dbReference type="SUPFAM" id="SSF50814">
    <property type="entry name" value="Lipocalins"/>
    <property type="match status" value="1"/>
</dbReference>
<evidence type="ECO:0000256" key="2">
    <source>
        <dbReference type="ARBA" id="ARBA00022723"/>
    </source>
</evidence>
<dbReference type="NCBIfam" id="NF045819">
    <property type="entry name" value="PeroxynitIsom"/>
    <property type="match status" value="1"/>
</dbReference>
<dbReference type="EC" id="5.99.-.-" evidence="5"/>
<dbReference type="Proteomes" id="UP000069620">
    <property type="component" value="Unassembled WGS sequence"/>
</dbReference>
<sequence>MTVGRQGRRGLSPPPDSPTTHVIRTLATVVDLHPDIAVLAPLLGIWSGPGAGEYPTIESFDYAEEITFGHVGKPFLAYGQRTKSRADGRPLHAETGYLRVPAPGRVEWILAHPTGITEIQEGSLAVVGDTIEMELTATNIGLSTSAKSVTALSRSIKIAGDELAYTLRMGAVGQPLQHHLSATLKKVQ</sequence>